<name>A0A3E5FSC1_9FIRM</name>
<dbReference type="InterPro" id="IPR007344">
    <property type="entry name" value="GrpB/CoaE"/>
</dbReference>
<reference evidence="1 2" key="1">
    <citation type="submission" date="2018-08" db="EMBL/GenBank/DDBJ databases">
        <title>A genome reference for cultivated species of the human gut microbiota.</title>
        <authorList>
            <person name="Zou Y."/>
            <person name="Xue W."/>
            <person name="Luo G."/>
        </authorList>
    </citation>
    <scope>NUCLEOTIDE SEQUENCE [LARGE SCALE GENOMIC DNA]</scope>
    <source>
        <strain evidence="1 2">OM02-6</strain>
    </source>
</reference>
<evidence type="ECO:0000313" key="1">
    <source>
        <dbReference type="EMBL" id="RGO12796.1"/>
    </source>
</evidence>
<proteinExistence type="predicted"/>
<dbReference type="InterPro" id="IPR043519">
    <property type="entry name" value="NT_sf"/>
</dbReference>
<evidence type="ECO:0000313" key="2">
    <source>
        <dbReference type="Proteomes" id="UP000261087"/>
    </source>
</evidence>
<dbReference type="SUPFAM" id="SSF81301">
    <property type="entry name" value="Nucleotidyltransferase"/>
    <property type="match status" value="1"/>
</dbReference>
<sequence length="177" mass="20706">MIGLKRGTVKLIIHQEKWDNEANRTIKELKDFLGNVAIDIQHIGSTAIASIHAKPIIDIVIGVYNLIDIVPYIDVLKEKELIYRGNDVSNQILFVKGDFEKDIRTHHIHVVKWDGIEWNNYINFRDYLNAFPLKAKQYDNLKQGLANKFYNDRKQYTKGKQQLIDNFLIEARIWKGK</sequence>
<dbReference type="RefSeq" id="WP_004609589.1">
    <property type="nucleotide sequence ID" value="NZ_CABKNM010000007.1"/>
</dbReference>
<protein>
    <submittedName>
        <fullName evidence="1">GrpB family protein</fullName>
    </submittedName>
</protein>
<dbReference type="EMBL" id="QSVF01000003">
    <property type="protein sequence ID" value="RGO12796.1"/>
    <property type="molecule type" value="Genomic_DNA"/>
</dbReference>
<organism evidence="1 2">
    <name type="scientific">Thomasclavelia spiroformis</name>
    <dbReference type="NCBI Taxonomy" id="29348"/>
    <lineage>
        <taxon>Bacteria</taxon>
        <taxon>Bacillati</taxon>
        <taxon>Bacillota</taxon>
        <taxon>Erysipelotrichia</taxon>
        <taxon>Erysipelotrichales</taxon>
        <taxon>Coprobacillaceae</taxon>
        <taxon>Thomasclavelia</taxon>
    </lineage>
</organism>
<dbReference type="AlphaFoldDB" id="A0A3E5FSC1"/>
<dbReference type="PANTHER" id="PTHR34822">
    <property type="entry name" value="GRPB DOMAIN PROTEIN (AFU_ORTHOLOGUE AFUA_1G01530)"/>
    <property type="match status" value="1"/>
</dbReference>
<comment type="caution">
    <text evidence="1">The sequence shown here is derived from an EMBL/GenBank/DDBJ whole genome shotgun (WGS) entry which is preliminary data.</text>
</comment>
<dbReference type="Proteomes" id="UP000261087">
    <property type="component" value="Unassembled WGS sequence"/>
</dbReference>
<accession>A0A3E5FSC1</accession>
<dbReference type="Pfam" id="PF04229">
    <property type="entry name" value="GrpB"/>
    <property type="match status" value="1"/>
</dbReference>
<dbReference type="GeneID" id="94018133"/>
<dbReference type="Gene3D" id="3.30.460.10">
    <property type="entry name" value="Beta Polymerase, domain 2"/>
    <property type="match status" value="1"/>
</dbReference>
<gene>
    <name evidence="1" type="ORF">DXB31_01900</name>
</gene>
<dbReference type="PANTHER" id="PTHR34822:SF1">
    <property type="entry name" value="GRPB FAMILY PROTEIN"/>
    <property type="match status" value="1"/>
</dbReference>